<gene>
    <name evidence="3" type="primary">LOC102805430</name>
</gene>
<feature type="non-terminal residue" evidence="3">
    <location>
        <position position="664"/>
    </location>
</feature>
<feature type="domain" description="SUEL-type lectin" evidence="1">
    <location>
        <begin position="189"/>
        <end position="280"/>
    </location>
</feature>
<dbReference type="Gene3D" id="2.60.120.740">
    <property type="match status" value="4"/>
</dbReference>
<dbReference type="InterPro" id="IPR000922">
    <property type="entry name" value="Lectin_gal-bd_dom"/>
</dbReference>
<proteinExistence type="predicted"/>
<dbReference type="GeneID" id="102805430"/>
<name>A0ABM0MDF6_SACKO</name>
<sequence>FAATTPSLPDEDEDLMDFEPAVEVEGAPECYDEMPAENRCGIKPKGLSIRLECEKGQYVYIQSASYGRSQGDVGCDVLTPLEADECTSETTLQAVKDKCEGRRSCVVPFRPNFYGGNPCGRRVETFLNVKYVCVKSCGGEPEALPAFAATTPSLPDEDEDLMDFEPAVEVEGAPECYDEMPAENRCGIKPKGLSIRLECEKGQYVYIQSASYGRSQGDVGCDVLTPLEADECTSETTLQAVKDKCEGRRSCVVPFRPNFHGGNPCGRRVETFLNVKYVCAKSCGGEPEALPAFAATTPSLQDEDEDLMNFEPAVEVEGAPECYDEMPAENRCGIKPKGLSIRLECEKGQYVYIQSASYGRSKGDVGCDVLTPLEADECTSVTTLQAVKDKCEGRRFCVVPFRPNFHGGNPCGRRVETFLNVKYVCVKSSFAATTPSLQDEDEDLMNFEPAVEVEGAPECYDEMPAENRCGIKPKGLSIRLECEKGQYVYIQSASYGRSQGDVGCDVLTPLEADECTSETTLQAVKDKSFAATTPSLQDEDGDLMDFEPAVEVVGAPECYDEMPAENRCGIKPKGLSIRLECEKGQYVYIQSASYGRSQGDVGCDVLTPLEADECTSETTLQAVKDKCEGRRSCVVPFRPNFHGGNPCGRRVETFLNVKYVCVKS</sequence>
<feature type="domain" description="SUEL-type lectin" evidence="1">
    <location>
        <begin position="335"/>
        <end position="426"/>
    </location>
</feature>
<dbReference type="Proteomes" id="UP000694865">
    <property type="component" value="Unplaced"/>
</dbReference>
<dbReference type="InterPro" id="IPR043159">
    <property type="entry name" value="Lectin_gal-bd_sf"/>
</dbReference>
<dbReference type="Pfam" id="PF02140">
    <property type="entry name" value="SUEL_Lectin"/>
    <property type="match status" value="4"/>
</dbReference>
<dbReference type="RefSeq" id="XP_006818047.1">
    <property type="nucleotide sequence ID" value="XM_006817984.1"/>
</dbReference>
<dbReference type="CDD" id="cd22823">
    <property type="entry name" value="Gal_Rha_Lectin"/>
    <property type="match status" value="5"/>
</dbReference>
<keyword evidence="2" id="KW-1185">Reference proteome</keyword>
<dbReference type="PROSITE" id="PS50228">
    <property type="entry name" value="SUEL_LECTIN"/>
    <property type="match status" value="4"/>
</dbReference>
<feature type="domain" description="SUEL-type lectin" evidence="1">
    <location>
        <begin position="571"/>
        <end position="662"/>
    </location>
</feature>
<accession>A0ABM0MDF6</accession>
<dbReference type="PANTHER" id="PTHR46780">
    <property type="entry name" value="PROTEIN EVA-1"/>
    <property type="match status" value="1"/>
</dbReference>
<evidence type="ECO:0000313" key="2">
    <source>
        <dbReference type="Proteomes" id="UP000694865"/>
    </source>
</evidence>
<evidence type="ECO:0000313" key="3">
    <source>
        <dbReference type="RefSeq" id="XP_006818047.1"/>
    </source>
</evidence>
<organism evidence="2 3">
    <name type="scientific">Saccoglossus kowalevskii</name>
    <name type="common">Acorn worm</name>
    <dbReference type="NCBI Taxonomy" id="10224"/>
    <lineage>
        <taxon>Eukaryota</taxon>
        <taxon>Metazoa</taxon>
        <taxon>Hemichordata</taxon>
        <taxon>Enteropneusta</taxon>
        <taxon>Harrimaniidae</taxon>
        <taxon>Saccoglossus</taxon>
    </lineage>
</organism>
<reference evidence="3" key="1">
    <citation type="submission" date="2025-08" db="UniProtKB">
        <authorList>
            <consortium name="RefSeq"/>
        </authorList>
    </citation>
    <scope>IDENTIFICATION</scope>
    <source>
        <tissue evidence="3">Testes</tissue>
    </source>
</reference>
<protein>
    <submittedName>
        <fullName evidence="3">Uncharacterized protein LOC102805430</fullName>
    </submittedName>
</protein>
<evidence type="ECO:0000259" key="1">
    <source>
        <dbReference type="PROSITE" id="PS50228"/>
    </source>
</evidence>
<feature type="non-terminal residue" evidence="3">
    <location>
        <position position="1"/>
    </location>
</feature>
<feature type="domain" description="SUEL-type lectin" evidence="1">
    <location>
        <begin position="43"/>
        <end position="134"/>
    </location>
</feature>